<sequence>MEALMTSSTIATGCGAFLILAGFALILLEIFKVSVPGKFPHSLDDAALGMKFKFKTASSGIVLVCLGVLLVIVGVISR</sequence>
<keyword evidence="3" id="KW-1185">Reference proteome</keyword>
<evidence type="ECO:0000313" key="2">
    <source>
        <dbReference type="EMBL" id="KRR11301.1"/>
    </source>
</evidence>
<reference evidence="2 3" key="1">
    <citation type="submission" date="2014-03" db="EMBL/GenBank/DDBJ databases">
        <title>Bradyrhizobium valentinum sp. nov., isolated from effective nodules of Lupinus mariae-josephae, a lupine endemic of basic-lime soils in Eastern Spain.</title>
        <authorList>
            <person name="Duran D."/>
            <person name="Rey L."/>
            <person name="Navarro A."/>
            <person name="Busquets A."/>
            <person name="Imperial J."/>
            <person name="Ruiz-Argueso T."/>
        </authorList>
    </citation>
    <scope>NUCLEOTIDE SEQUENCE [LARGE SCALE GENOMIC DNA]</scope>
    <source>
        <strain evidence="2 3">PAC68</strain>
    </source>
</reference>
<evidence type="ECO:0000256" key="1">
    <source>
        <dbReference type="SAM" id="Phobius"/>
    </source>
</evidence>
<dbReference type="STRING" id="280332.CQ12_05610"/>
<keyword evidence="1" id="KW-0812">Transmembrane</keyword>
<protein>
    <submittedName>
        <fullName evidence="2">Uncharacterized protein</fullName>
    </submittedName>
</protein>
<dbReference type="Proteomes" id="UP000050863">
    <property type="component" value="Unassembled WGS sequence"/>
</dbReference>
<dbReference type="AlphaFoldDB" id="A0A0R3M067"/>
<gene>
    <name evidence="2" type="ORF">CQ12_05610</name>
</gene>
<keyword evidence="1" id="KW-1133">Transmembrane helix</keyword>
<name>A0A0R3M067_9BRAD</name>
<comment type="caution">
    <text evidence="2">The sequence shown here is derived from an EMBL/GenBank/DDBJ whole genome shotgun (WGS) entry which is preliminary data.</text>
</comment>
<proteinExistence type="predicted"/>
<keyword evidence="1" id="KW-0472">Membrane</keyword>
<dbReference type="EMBL" id="LLXZ01000049">
    <property type="protein sequence ID" value="KRR11301.1"/>
    <property type="molecule type" value="Genomic_DNA"/>
</dbReference>
<dbReference type="RefSeq" id="WP_057834798.1">
    <property type="nucleotide sequence ID" value="NZ_LLXZ01000049.1"/>
</dbReference>
<organism evidence="2 3">
    <name type="scientific">Bradyrhizobium jicamae</name>
    <dbReference type="NCBI Taxonomy" id="280332"/>
    <lineage>
        <taxon>Bacteria</taxon>
        <taxon>Pseudomonadati</taxon>
        <taxon>Pseudomonadota</taxon>
        <taxon>Alphaproteobacteria</taxon>
        <taxon>Hyphomicrobiales</taxon>
        <taxon>Nitrobacteraceae</taxon>
        <taxon>Bradyrhizobium</taxon>
    </lineage>
</organism>
<feature type="transmembrane region" description="Helical" evidence="1">
    <location>
        <begin position="56"/>
        <end position="76"/>
    </location>
</feature>
<accession>A0A0R3M067</accession>
<evidence type="ECO:0000313" key="3">
    <source>
        <dbReference type="Proteomes" id="UP000050863"/>
    </source>
</evidence>